<dbReference type="InterPro" id="IPR004443">
    <property type="entry name" value="YjeF_N_dom"/>
</dbReference>
<dbReference type="PANTHER" id="PTHR13232">
    <property type="entry name" value="NAD(P)H-HYDRATE EPIMERASE"/>
    <property type="match status" value="1"/>
</dbReference>
<dbReference type="Gene3D" id="3.40.50.10260">
    <property type="entry name" value="YjeF N-terminal domain"/>
    <property type="match status" value="1"/>
</dbReference>
<name>A0A8D2JBD9_VARKO</name>
<dbReference type="Ensembl" id="ENSVKKT00000010213.1">
    <property type="protein sequence ID" value="ENSVKKP00000009964.1"/>
    <property type="gene ID" value="ENSVKKG00000007033.1"/>
</dbReference>
<evidence type="ECO:0000313" key="2">
    <source>
        <dbReference type="Ensembl" id="ENSVKKP00000009964.1"/>
    </source>
</evidence>
<dbReference type="Proteomes" id="UP000694545">
    <property type="component" value="Unplaced"/>
</dbReference>
<dbReference type="PANTHER" id="PTHR13232:SF12">
    <property type="entry name" value="YJEF N-TERMINAL DOMAIN-CONTAINING PROTEIN 3"/>
    <property type="match status" value="1"/>
</dbReference>
<dbReference type="InterPro" id="IPR032976">
    <property type="entry name" value="YJEFN_prot_NAXE-like"/>
</dbReference>
<keyword evidence="3" id="KW-1185">Reference proteome</keyword>
<dbReference type="AlphaFoldDB" id="A0A8D2JBD9"/>
<evidence type="ECO:0000313" key="3">
    <source>
        <dbReference type="Proteomes" id="UP000694545"/>
    </source>
</evidence>
<dbReference type="Pfam" id="PF03853">
    <property type="entry name" value="YjeF_N"/>
    <property type="match status" value="1"/>
</dbReference>
<feature type="domain" description="YjeF N-terminal" evidence="1">
    <location>
        <begin position="115"/>
        <end position="327"/>
    </location>
</feature>
<dbReference type="SUPFAM" id="SSF64153">
    <property type="entry name" value="YjeF N-terminal domain-like"/>
    <property type="match status" value="1"/>
</dbReference>
<dbReference type="InterPro" id="IPR036652">
    <property type="entry name" value="YjeF_N_dom_sf"/>
</dbReference>
<organism evidence="2 3">
    <name type="scientific">Varanus komodoensis</name>
    <name type="common">Komodo dragon</name>
    <dbReference type="NCBI Taxonomy" id="61221"/>
    <lineage>
        <taxon>Eukaryota</taxon>
        <taxon>Metazoa</taxon>
        <taxon>Chordata</taxon>
        <taxon>Craniata</taxon>
        <taxon>Vertebrata</taxon>
        <taxon>Euteleostomi</taxon>
        <taxon>Lepidosauria</taxon>
        <taxon>Squamata</taxon>
        <taxon>Bifurcata</taxon>
        <taxon>Unidentata</taxon>
        <taxon>Episquamata</taxon>
        <taxon>Toxicofera</taxon>
        <taxon>Anguimorpha</taxon>
        <taxon>Paleoanguimorpha</taxon>
        <taxon>Varanoidea</taxon>
        <taxon>Varanidae</taxon>
        <taxon>Varanus</taxon>
    </lineage>
</organism>
<dbReference type="PROSITE" id="PS51385">
    <property type="entry name" value="YJEF_N"/>
    <property type="match status" value="1"/>
</dbReference>
<accession>A0A8D2JBD9</accession>
<dbReference type="GO" id="GO:0005739">
    <property type="term" value="C:mitochondrion"/>
    <property type="evidence" value="ECO:0007669"/>
    <property type="project" value="TreeGrafter"/>
</dbReference>
<proteinExistence type="predicted"/>
<dbReference type="NCBIfam" id="TIGR00197">
    <property type="entry name" value="yjeF_nterm"/>
    <property type="match status" value="1"/>
</dbReference>
<protein>
    <recommendedName>
        <fullName evidence="1">YjeF N-terminal domain-containing protein</fullName>
    </recommendedName>
</protein>
<sequence length="339" mass="37794">MGLWPQCHQPWPWFDCNFLPPLKLAERFQGQPHIEGVLGPQNAFNYSHGPIGYPPGMGALDIPAPTVQMQTWMPLGLEPRSPALQPNSAPVFWGQVQDPQPAFFIAGNHIHVHLCTLCPLLTAASFCNLSSAVRFPHPYFVTVSFQVFPRWSLPKKQPTLLVVCGCEQNGAIGLVCARHLRVFEYEPTIFYPKPSSNPLYRDFITQCEKMDIPFLSYLPNEVSAQLPFDAYNLVVDAMLGVETSPEEVCEPYLSILGSLKQIHIPLISLDIPSGWDVETGNGNGINPDVLISLGAPKQCAMHFMGKHHLVAGRFLPYDVERKFELNLPEYPGTECVAFL</sequence>
<reference evidence="2" key="2">
    <citation type="submission" date="2025-09" db="UniProtKB">
        <authorList>
            <consortium name="Ensembl"/>
        </authorList>
    </citation>
    <scope>IDENTIFICATION</scope>
</reference>
<evidence type="ECO:0000259" key="1">
    <source>
        <dbReference type="PROSITE" id="PS51385"/>
    </source>
</evidence>
<dbReference type="GO" id="GO:0052856">
    <property type="term" value="F:NAD(P)HX epimerase activity"/>
    <property type="evidence" value="ECO:0007669"/>
    <property type="project" value="TreeGrafter"/>
</dbReference>
<reference evidence="2" key="1">
    <citation type="submission" date="2025-08" db="UniProtKB">
        <authorList>
            <consortium name="Ensembl"/>
        </authorList>
    </citation>
    <scope>IDENTIFICATION</scope>
</reference>